<reference evidence="5" key="1">
    <citation type="journal article" date="2019" name="Int. J. Syst. Evol. Microbiol.">
        <title>The Global Catalogue of Microorganisms (GCM) 10K type strain sequencing project: providing services to taxonomists for standard genome sequencing and annotation.</title>
        <authorList>
            <consortium name="The Broad Institute Genomics Platform"/>
            <consortium name="The Broad Institute Genome Sequencing Center for Infectious Disease"/>
            <person name="Wu L."/>
            <person name="Ma J."/>
        </authorList>
    </citation>
    <scope>NUCLEOTIDE SEQUENCE [LARGE SCALE GENOMIC DNA]</scope>
    <source>
        <strain evidence="5">KCTC 42899</strain>
    </source>
</reference>
<dbReference type="InterPro" id="IPR036249">
    <property type="entry name" value="Thioredoxin-like_sf"/>
</dbReference>
<protein>
    <submittedName>
        <fullName evidence="4">Glutathione S-transferase family protein</fullName>
    </submittedName>
</protein>
<evidence type="ECO:0000256" key="1">
    <source>
        <dbReference type="RuleBase" id="RU003494"/>
    </source>
</evidence>
<dbReference type="InterPro" id="IPR010987">
    <property type="entry name" value="Glutathione-S-Trfase_C-like"/>
</dbReference>
<evidence type="ECO:0000259" key="2">
    <source>
        <dbReference type="PROSITE" id="PS50404"/>
    </source>
</evidence>
<dbReference type="SFLD" id="SFLDS00019">
    <property type="entry name" value="Glutathione_Transferase_(cytos"/>
    <property type="match status" value="1"/>
</dbReference>
<dbReference type="Gene3D" id="3.40.30.10">
    <property type="entry name" value="Glutaredoxin"/>
    <property type="match status" value="1"/>
</dbReference>
<dbReference type="Pfam" id="PF00043">
    <property type="entry name" value="GST_C"/>
    <property type="match status" value="1"/>
</dbReference>
<dbReference type="Gene3D" id="1.20.1050.10">
    <property type="match status" value="1"/>
</dbReference>
<evidence type="ECO:0000259" key="3">
    <source>
        <dbReference type="PROSITE" id="PS50405"/>
    </source>
</evidence>
<dbReference type="InterPro" id="IPR036282">
    <property type="entry name" value="Glutathione-S-Trfase_C_sf"/>
</dbReference>
<evidence type="ECO:0000313" key="4">
    <source>
        <dbReference type="EMBL" id="MFC3527174.1"/>
    </source>
</evidence>
<dbReference type="SUPFAM" id="SSF52833">
    <property type="entry name" value="Thioredoxin-like"/>
    <property type="match status" value="1"/>
</dbReference>
<feature type="domain" description="GST N-terminal" evidence="2">
    <location>
        <begin position="26"/>
        <end position="89"/>
    </location>
</feature>
<evidence type="ECO:0000313" key="5">
    <source>
        <dbReference type="Proteomes" id="UP001595721"/>
    </source>
</evidence>
<dbReference type="PANTHER" id="PTHR44051:SF8">
    <property type="entry name" value="GLUTATHIONE S-TRANSFERASE GSTA"/>
    <property type="match status" value="1"/>
</dbReference>
<dbReference type="RefSeq" id="WP_374422381.1">
    <property type="nucleotide sequence ID" value="NZ_JBHRXJ010000002.1"/>
</dbReference>
<proteinExistence type="inferred from homology"/>
<dbReference type="EMBL" id="JBHRXJ010000002">
    <property type="protein sequence ID" value="MFC3527174.1"/>
    <property type="molecule type" value="Genomic_DNA"/>
</dbReference>
<dbReference type="PROSITE" id="PS50405">
    <property type="entry name" value="GST_CTER"/>
    <property type="match status" value="1"/>
</dbReference>
<dbReference type="SUPFAM" id="SSF47616">
    <property type="entry name" value="GST C-terminal domain-like"/>
    <property type="match status" value="1"/>
</dbReference>
<name>A0ABV7R1L2_9RHOB</name>
<dbReference type="InterPro" id="IPR040079">
    <property type="entry name" value="Glutathione_S-Trfase"/>
</dbReference>
<dbReference type="CDD" id="cd03046">
    <property type="entry name" value="GST_N_GTT1_like"/>
    <property type="match status" value="1"/>
</dbReference>
<dbReference type="Proteomes" id="UP001595721">
    <property type="component" value="Unassembled WGS sequence"/>
</dbReference>
<feature type="domain" description="GST C-terminal" evidence="3">
    <location>
        <begin position="89"/>
        <end position="225"/>
    </location>
</feature>
<dbReference type="PANTHER" id="PTHR44051">
    <property type="entry name" value="GLUTATHIONE S-TRANSFERASE-RELATED"/>
    <property type="match status" value="1"/>
</dbReference>
<gene>
    <name evidence="4" type="ORF">ACFOMH_03240</name>
</gene>
<dbReference type="InterPro" id="IPR004045">
    <property type="entry name" value="Glutathione_S-Trfase_N"/>
</dbReference>
<sequence length="225" mass="24679">MSRDPVTIVTYEWLPEFPRGFVRDIRARWAAEEAGVAYAVETLPVMPKSVAHRQIQPFEQVPILRDGDLTLFESGAIVLHLAEGTPLLPEARRAEITQWLIAALNSVEGATGRWALMQMAERHPAIFGPPSPPEVVEHARQGMVARLDALERVMQGRDWIAGDFSAADILLADVLRVPAAMEALAGHPALTAYVARATARPAFQRALADHMAHWQAADARMAAQA</sequence>
<comment type="caution">
    <text evidence="4">The sequence shown here is derived from an EMBL/GenBank/DDBJ whole genome shotgun (WGS) entry which is preliminary data.</text>
</comment>
<accession>A0ABV7R1L2</accession>
<dbReference type="CDD" id="cd03207">
    <property type="entry name" value="GST_C_8"/>
    <property type="match status" value="1"/>
</dbReference>
<dbReference type="PROSITE" id="PS50404">
    <property type="entry name" value="GST_NTER"/>
    <property type="match status" value="1"/>
</dbReference>
<organism evidence="4 5">
    <name type="scientific">Paracoccus mangrovi</name>
    <dbReference type="NCBI Taxonomy" id="1715645"/>
    <lineage>
        <taxon>Bacteria</taxon>
        <taxon>Pseudomonadati</taxon>
        <taxon>Pseudomonadota</taxon>
        <taxon>Alphaproteobacteria</taxon>
        <taxon>Rhodobacterales</taxon>
        <taxon>Paracoccaceae</taxon>
        <taxon>Paracoccus</taxon>
    </lineage>
</organism>
<dbReference type="Pfam" id="PF02798">
    <property type="entry name" value="GST_N"/>
    <property type="match status" value="1"/>
</dbReference>
<dbReference type="InterPro" id="IPR004046">
    <property type="entry name" value="GST_C"/>
</dbReference>
<comment type="similarity">
    <text evidence="1">Belongs to the GST superfamily.</text>
</comment>
<keyword evidence="5" id="KW-1185">Reference proteome</keyword>